<organism evidence="4 5">
    <name type="scientific">Ancylostoma duodenale</name>
    <dbReference type="NCBI Taxonomy" id="51022"/>
    <lineage>
        <taxon>Eukaryota</taxon>
        <taxon>Metazoa</taxon>
        <taxon>Ecdysozoa</taxon>
        <taxon>Nematoda</taxon>
        <taxon>Chromadorea</taxon>
        <taxon>Rhabditida</taxon>
        <taxon>Rhabditina</taxon>
        <taxon>Rhabditomorpha</taxon>
        <taxon>Strongyloidea</taxon>
        <taxon>Ancylostomatidae</taxon>
        <taxon>Ancylostomatinae</taxon>
        <taxon>Ancylostoma</taxon>
    </lineage>
</organism>
<dbReference type="GO" id="GO:0042273">
    <property type="term" value="P:ribosomal large subunit biogenesis"/>
    <property type="evidence" value="ECO:0007669"/>
    <property type="project" value="TreeGrafter"/>
</dbReference>
<comment type="similarity">
    <text evidence="2">Belongs to the NOC2 family.</text>
</comment>
<sequence>MSLLLPRPSLQRPNTCKTFRMLSEKVSRIPKAKKDSSGRLIFDGTLLDYLENALDPEDEKQRINIEDVRLGVEAFNACVARVGADVDAPKFIINEQAVFYETVRLCFEKLGDAFNILITGKLFEPVVRLAGCVQPYLVDL</sequence>
<dbReference type="GO" id="GO:0000122">
    <property type="term" value="P:negative regulation of transcription by RNA polymerase II"/>
    <property type="evidence" value="ECO:0007669"/>
    <property type="project" value="TreeGrafter"/>
</dbReference>
<evidence type="ECO:0000313" key="5">
    <source>
        <dbReference type="Proteomes" id="UP000054047"/>
    </source>
</evidence>
<evidence type="ECO:0000256" key="3">
    <source>
        <dbReference type="ARBA" id="ARBA00023242"/>
    </source>
</evidence>
<dbReference type="EMBL" id="KN737650">
    <property type="protein sequence ID" value="KIH55268.1"/>
    <property type="molecule type" value="Genomic_DNA"/>
</dbReference>
<dbReference type="GO" id="GO:0005730">
    <property type="term" value="C:nucleolus"/>
    <property type="evidence" value="ECO:0007669"/>
    <property type="project" value="TreeGrafter"/>
</dbReference>
<dbReference type="GO" id="GO:0042393">
    <property type="term" value="F:histone binding"/>
    <property type="evidence" value="ECO:0007669"/>
    <property type="project" value="TreeGrafter"/>
</dbReference>
<dbReference type="AlphaFoldDB" id="A0A0C2CFZ1"/>
<dbReference type="GO" id="GO:0030690">
    <property type="term" value="C:Noc1p-Noc2p complex"/>
    <property type="evidence" value="ECO:0007669"/>
    <property type="project" value="TreeGrafter"/>
</dbReference>
<keyword evidence="5" id="KW-1185">Reference proteome</keyword>
<evidence type="ECO:0000256" key="2">
    <source>
        <dbReference type="ARBA" id="ARBA00005907"/>
    </source>
</evidence>
<evidence type="ECO:0000256" key="1">
    <source>
        <dbReference type="ARBA" id="ARBA00004123"/>
    </source>
</evidence>
<dbReference type="PANTHER" id="PTHR12687">
    <property type="entry name" value="NUCLEOLAR COMPLEX 2 AND RAD4-RELATED"/>
    <property type="match status" value="1"/>
</dbReference>
<protein>
    <submittedName>
        <fullName evidence="4">Uncharacterized protein</fullName>
    </submittedName>
</protein>
<dbReference type="InterPro" id="IPR005343">
    <property type="entry name" value="Noc2"/>
</dbReference>
<dbReference type="GO" id="GO:0005654">
    <property type="term" value="C:nucleoplasm"/>
    <property type="evidence" value="ECO:0007669"/>
    <property type="project" value="TreeGrafter"/>
</dbReference>
<keyword evidence="3" id="KW-0539">Nucleus</keyword>
<dbReference type="GO" id="GO:0003714">
    <property type="term" value="F:transcription corepressor activity"/>
    <property type="evidence" value="ECO:0007669"/>
    <property type="project" value="TreeGrafter"/>
</dbReference>
<dbReference type="GO" id="GO:0030691">
    <property type="term" value="C:Noc2p-Noc3p complex"/>
    <property type="evidence" value="ECO:0007669"/>
    <property type="project" value="TreeGrafter"/>
</dbReference>
<reference evidence="4 5" key="1">
    <citation type="submission" date="2013-12" db="EMBL/GenBank/DDBJ databases">
        <title>Draft genome of the parsitic nematode Ancylostoma duodenale.</title>
        <authorList>
            <person name="Mitreva M."/>
        </authorList>
    </citation>
    <scope>NUCLEOTIDE SEQUENCE [LARGE SCALE GENOMIC DNA]</scope>
    <source>
        <strain evidence="4 5">Zhejiang</strain>
    </source>
</reference>
<dbReference type="PANTHER" id="PTHR12687:SF4">
    <property type="entry name" value="NUCLEOLAR COMPLEX PROTEIN 2 HOMOLOG"/>
    <property type="match status" value="1"/>
</dbReference>
<comment type="subcellular location">
    <subcellularLocation>
        <location evidence="1">Nucleus</location>
    </subcellularLocation>
</comment>
<evidence type="ECO:0000313" key="4">
    <source>
        <dbReference type="EMBL" id="KIH55268.1"/>
    </source>
</evidence>
<name>A0A0C2CFZ1_9BILA</name>
<proteinExistence type="inferred from homology"/>
<dbReference type="OrthoDB" id="10266662at2759"/>
<accession>A0A0C2CFZ1</accession>
<dbReference type="Proteomes" id="UP000054047">
    <property type="component" value="Unassembled WGS sequence"/>
</dbReference>
<gene>
    <name evidence="4" type="ORF">ANCDUO_14579</name>
</gene>